<evidence type="ECO:0000313" key="5">
    <source>
        <dbReference type="EMBL" id="AWI50607.1"/>
    </source>
</evidence>
<organism evidence="5 6">
    <name type="scientific">Actinobacillus porcitonsillarum</name>
    <dbReference type="NCBI Taxonomy" id="189834"/>
    <lineage>
        <taxon>Bacteria</taxon>
        <taxon>Pseudomonadati</taxon>
        <taxon>Pseudomonadota</taxon>
        <taxon>Gammaproteobacteria</taxon>
        <taxon>Pasteurellales</taxon>
        <taxon>Pasteurellaceae</taxon>
        <taxon>Actinobacillus</taxon>
    </lineage>
</organism>
<dbReference type="Proteomes" id="UP000244920">
    <property type="component" value="Chromosome"/>
</dbReference>
<dbReference type="InterPro" id="IPR037171">
    <property type="entry name" value="NagB/RpiA_transferase-like"/>
</dbReference>
<evidence type="ECO:0000259" key="4">
    <source>
        <dbReference type="PROSITE" id="PS51000"/>
    </source>
</evidence>
<proteinExistence type="predicted"/>
<dbReference type="EMBL" id="CP029206">
    <property type="protein sequence ID" value="AWI50607.1"/>
    <property type="molecule type" value="Genomic_DNA"/>
</dbReference>
<dbReference type="AlphaFoldDB" id="A0A2U8FI53"/>
<dbReference type="PROSITE" id="PS51000">
    <property type="entry name" value="HTH_DEOR_2"/>
    <property type="match status" value="1"/>
</dbReference>
<feature type="domain" description="HTH deoR-type" evidence="4">
    <location>
        <begin position="1"/>
        <end position="56"/>
    </location>
</feature>
<dbReference type="PANTHER" id="PTHR30363">
    <property type="entry name" value="HTH-TYPE TRANSCRIPTIONAL REGULATOR SRLR-RELATED"/>
    <property type="match status" value="1"/>
</dbReference>
<evidence type="ECO:0000256" key="2">
    <source>
        <dbReference type="ARBA" id="ARBA00023125"/>
    </source>
</evidence>
<keyword evidence="6" id="KW-1185">Reference proteome</keyword>
<evidence type="ECO:0000256" key="3">
    <source>
        <dbReference type="ARBA" id="ARBA00023163"/>
    </source>
</evidence>
<dbReference type="PANTHER" id="PTHR30363:SF44">
    <property type="entry name" value="AGA OPERON TRANSCRIPTIONAL REPRESSOR-RELATED"/>
    <property type="match status" value="1"/>
</dbReference>
<keyword evidence="1" id="KW-0805">Transcription regulation</keyword>
<dbReference type="SUPFAM" id="SSF100950">
    <property type="entry name" value="NagB/RpiA/CoA transferase-like"/>
    <property type="match status" value="1"/>
</dbReference>
<dbReference type="SMART" id="SM01134">
    <property type="entry name" value="DeoRC"/>
    <property type="match status" value="1"/>
</dbReference>
<dbReference type="InterPro" id="IPR014036">
    <property type="entry name" value="DeoR-like_C"/>
</dbReference>
<protein>
    <submittedName>
        <fullName evidence="5">DeoR family transcriptional regulator</fullName>
    </submittedName>
</protein>
<dbReference type="SMART" id="SM00420">
    <property type="entry name" value="HTH_DEOR"/>
    <property type="match status" value="1"/>
</dbReference>
<evidence type="ECO:0000256" key="1">
    <source>
        <dbReference type="ARBA" id="ARBA00023015"/>
    </source>
</evidence>
<evidence type="ECO:0000313" key="6">
    <source>
        <dbReference type="Proteomes" id="UP000244920"/>
    </source>
</evidence>
<dbReference type="SUPFAM" id="SSF46785">
    <property type="entry name" value="Winged helix' DNA-binding domain"/>
    <property type="match status" value="1"/>
</dbReference>
<accession>A0A2U8FI53</accession>
<dbReference type="InterPro" id="IPR001034">
    <property type="entry name" value="DeoR_HTH"/>
</dbReference>
<dbReference type="Pfam" id="PF08220">
    <property type="entry name" value="HTH_DeoR"/>
    <property type="match status" value="1"/>
</dbReference>
<dbReference type="InterPro" id="IPR036390">
    <property type="entry name" value="WH_DNA-bd_sf"/>
</dbReference>
<dbReference type="GO" id="GO:0003677">
    <property type="term" value="F:DNA binding"/>
    <property type="evidence" value="ECO:0007669"/>
    <property type="project" value="UniProtKB-KW"/>
</dbReference>
<dbReference type="KEGG" id="apor:DDU33_03465"/>
<keyword evidence="3" id="KW-0804">Transcription</keyword>
<dbReference type="PROSITE" id="PS00894">
    <property type="entry name" value="HTH_DEOR_1"/>
    <property type="match status" value="1"/>
</dbReference>
<gene>
    <name evidence="5" type="ORF">DDU33_03465</name>
</gene>
<keyword evidence="2" id="KW-0238">DNA-binding</keyword>
<dbReference type="InterPro" id="IPR018356">
    <property type="entry name" value="Tscrpt_reg_HTH_DeoR_CS"/>
</dbReference>
<reference evidence="6" key="1">
    <citation type="submission" date="2018-05" db="EMBL/GenBank/DDBJ databases">
        <title>Complete genome sequence of Actinobacillus porcitonsillarum reference strain 9953L55 (CCUG 46996).</title>
        <authorList>
            <person name="Dona V."/>
            <person name="Perreten V."/>
        </authorList>
    </citation>
    <scope>NUCLEOTIDE SEQUENCE [LARGE SCALE GENOMIC DNA]</scope>
    <source>
        <strain evidence="6">9953L55</strain>
    </source>
</reference>
<dbReference type="Gene3D" id="3.40.50.1360">
    <property type="match status" value="1"/>
</dbReference>
<dbReference type="InterPro" id="IPR050313">
    <property type="entry name" value="Carb_Metab_HTH_regulators"/>
</dbReference>
<dbReference type="Pfam" id="PF00455">
    <property type="entry name" value="DeoRC"/>
    <property type="match status" value="1"/>
</dbReference>
<dbReference type="InterPro" id="IPR036388">
    <property type="entry name" value="WH-like_DNA-bd_sf"/>
</dbReference>
<dbReference type="RefSeq" id="WP_108923180.1">
    <property type="nucleotide sequence ID" value="NZ_CP029206.1"/>
</dbReference>
<dbReference type="Gene3D" id="1.10.10.10">
    <property type="entry name" value="Winged helix-like DNA-binding domain superfamily/Winged helix DNA-binding domain"/>
    <property type="match status" value="1"/>
</dbReference>
<sequence length="248" mass="27715">MQHRQQCILKYVETYEEASVQELAEQLDVSLETIRRDLNKMANAHLLHRTHGGAVSLKNRDIGRSFDARRRMNSEEKKSIAENALAHFFEGAVIGLDASSSSWNFAQLLPDTPCTVVTSSMHNIRALANKTSIEVIATGGVYSAKYDAFYGSLSGHLLSRLNIDIAIFSCTGIAEGTIWESNEMNAIAKRKMLASSKQVFLLADHTKFERKDLIQLAPLSSVHHIFTDKMPPPNIQAYCQQHQINITI</sequence>
<dbReference type="GO" id="GO:0003700">
    <property type="term" value="F:DNA-binding transcription factor activity"/>
    <property type="evidence" value="ECO:0007669"/>
    <property type="project" value="InterPro"/>
</dbReference>
<name>A0A2U8FI53_9PAST</name>
<dbReference type="PRINTS" id="PR00037">
    <property type="entry name" value="HTHLACR"/>
</dbReference>